<dbReference type="GO" id="GO:0016787">
    <property type="term" value="F:hydrolase activity"/>
    <property type="evidence" value="ECO:0007669"/>
    <property type="project" value="UniProtKB-KW"/>
</dbReference>
<dbReference type="PANTHER" id="PTHR39456">
    <property type="entry name" value="METAL-DEPENDENT HYDROLASE"/>
    <property type="match status" value="1"/>
</dbReference>
<keyword evidence="1" id="KW-0378">Hydrolase</keyword>
<proteinExistence type="predicted"/>
<evidence type="ECO:0000313" key="1">
    <source>
        <dbReference type="EMBL" id="ASP37959.1"/>
    </source>
</evidence>
<accession>A0A222FGT3</accession>
<dbReference type="Proteomes" id="UP000202440">
    <property type="component" value="Chromosome"/>
</dbReference>
<organism evidence="1 2">
    <name type="scientific">Bacterioplanes sanyensis</name>
    <dbReference type="NCBI Taxonomy" id="1249553"/>
    <lineage>
        <taxon>Bacteria</taxon>
        <taxon>Pseudomonadati</taxon>
        <taxon>Pseudomonadota</taxon>
        <taxon>Gammaproteobacteria</taxon>
        <taxon>Oceanospirillales</taxon>
        <taxon>Oceanospirillaceae</taxon>
        <taxon>Bacterioplanes</taxon>
    </lineage>
</organism>
<evidence type="ECO:0000313" key="2">
    <source>
        <dbReference type="Proteomes" id="UP000202440"/>
    </source>
</evidence>
<dbReference type="RefSeq" id="WP_094059160.1">
    <property type="nucleotide sequence ID" value="NZ_CP022530.1"/>
</dbReference>
<gene>
    <name evidence="1" type="ORF">CHH28_04370</name>
</gene>
<dbReference type="EMBL" id="CP022530">
    <property type="protein sequence ID" value="ASP37959.1"/>
    <property type="molecule type" value="Genomic_DNA"/>
</dbReference>
<dbReference type="PANTHER" id="PTHR39456:SF1">
    <property type="entry name" value="METAL-DEPENDENT HYDROLASE"/>
    <property type="match status" value="1"/>
</dbReference>
<reference evidence="1 2" key="1">
    <citation type="submission" date="2017-07" db="EMBL/GenBank/DDBJ databases">
        <title>Annotated genome sequence of Bacterioplanes sanyensis isolated from Red Sea.</title>
        <authorList>
            <person name="Rehman Z.U."/>
        </authorList>
    </citation>
    <scope>NUCLEOTIDE SEQUENCE [LARGE SCALE GENOMIC DNA]</scope>
    <source>
        <strain evidence="1 2">NV9</strain>
    </source>
</reference>
<dbReference type="KEGG" id="bsan:CHH28_04370"/>
<dbReference type="PIRSF" id="PIRSF007580">
    <property type="entry name" value="UCP07580"/>
    <property type="match status" value="1"/>
</dbReference>
<dbReference type="InterPro" id="IPR016516">
    <property type="entry name" value="UCP07580"/>
</dbReference>
<sequence length="279" mass="33529">MTTAQEISASIDIPGRKMDFEFELDDIPRHWFADDAFRSTYMNALSCLFPEGERMFMDAVRAHQNKISDPRLLEQIKGFIKQEAIHGHEHAQYNDYLKKWGYPIDRINKIEKAEKVWMKKWVPKSHRLAITCALEHFTAIMAHQVLTDPQATEGMHPQFKQMWRWHAIEETEHKAVAYDVYQQAVGSYWLRVITMINITIMFCLRTTLYQLIFLWKDGELFNPKTWWRGFQFYFLKPGMVRKIWRDYLDYFRRDFHPWDHDNRALLGQWEAEAQAYKPV</sequence>
<dbReference type="AlphaFoldDB" id="A0A222FGT3"/>
<dbReference type="Pfam" id="PF10118">
    <property type="entry name" value="Metal_hydrol"/>
    <property type="match status" value="1"/>
</dbReference>
<name>A0A222FGT3_9GAMM</name>
<protein>
    <submittedName>
        <fullName evidence="1">Metal-dependent hydrolase</fullName>
    </submittedName>
</protein>
<keyword evidence="2" id="KW-1185">Reference proteome</keyword>
<dbReference type="OrthoDB" id="5727566at2"/>